<keyword evidence="3 5" id="KW-1133">Transmembrane helix</keyword>
<feature type="transmembrane region" description="Helical" evidence="5">
    <location>
        <begin position="36"/>
        <end position="54"/>
    </location>
</feature>
<keyword evidence="7" id="KW-1185">Reference proteome</keyword>
<keyword evidence="6" id="KW-0808">Transferase</keyword>
<evidence type="ECO:0000313" key="6">
    <source>
        <dbReference type="EMBL" id="RFC65276.1"/>
    </source>
</evidence>
<dbReference type="InterPro" id="IPR007318">
    <property type="entry name" value="Phopholipid_MeTrfase"/>
</dbReference>
<reference evidence="6 7" key="1">
    <citation type="submission" date="2018-08" db="EMBL/GenBank/DDBJ databases">
        <title>Fulvimarina sp. 85, whole genome shotgun sequence.</title>
        <authorList>
            <person name="Tuo L."/>
        </authorList>
    </citation>
    <scope>NUCLEOTIDE SEQUENCE [LARGE SCALE GENOMIC DNA]</scope>
    <source>
        <strain evidence="6 7">85</strain>
    </source>
</reference>
<evidence type="ECO:0000313" key="7">
    <source>
        <dbReference type="Proteomes" id="UP000264310"/>
    </source>
</evidence>
<comment type="subcellular location">
    <subcellularLocation>
        <location evidence="1">Endomembrane system</location>
        <topology evidence="1">Multi-pass membrane protein</topology>
    </subcellularLocation>
</comment>
<dbReference type="EMBL" id="QURL01000002">
    <property type="protein sequence ID" value="RFC65276.1"/>
    <property type="molecule type" value="Genomic_DNA"/>
</dbReference>
<dbReference type="GO" id="GO:0008168">
    <property type="term" value="F:methyltransferase activity"/>
    <property type="evidence" value="ECO:0007669"/>
    <property type="project" value="UniProtKB-KW"/>
</dbReference>
<gene>
    <name evidence="6" type="ORF">DYI37_05405</name>
</gene>
<proteinExistence type="predicted"/>
<dbReference type="RefSeq" id="WP_116682173.1">
    <property type="nucleotide sequence ID" value="NZ_QURL01000002.1"/>
</dbReference>
<dbReference type="Proteomes" id="UP000264310">
    <property type="component" value="Unassembled WGS sequence"/>
</dbReference>
<dbReference type="GO" id="GO:0032259">
    <property type="term" value="P:methylation"/>
    <property type="evidence" value="ECO:0007669"/>
    <property type="project" value="UniProtKB-KW"/>
</dbReference>
<feature type="transmembrane region" description="Helical" evidence="5">
    <location>
        <begin position="115"/>
        <end position="146"/>
    </location>
</feature>
<protein>
    <submittedName>
        <fullName evidence="6">Isoprenylcysteine carboxylmethyltransferase family protein</fullName>
    </submittedName>
</protein>
<evidence type="ECO:0000256" key="5">
    <source>
        <dbReference type="SAM" id="Phobius"/>
    </source>
</evidence>
<sequence length="184" mass="20376">MLTTVVILAAIVPLASFTWALRQHFRSTGGMPTGMRGLTAASGLVALLFLALVIDGGVSGPRAFAFLILSALSTSLFWWTVKTTRRRPPQVAYSSAAPDSLYDEGPYAFVRHPFYLAYCLFWLGTAVAAGSFQWFAGLFIISWYVVIARTEEASFLGTSMAESYLRYKRRTGMIVPKFSRIPPW</sequence>
<feature type="transmembrane region" description="Helical" evidence="5">
    <location>
        <begin position="63"/>
        <end position="81"/>
    </location>
</feature>
<evidence type="ECO:0000256" key="2">
    <source>
        <dbReference type="ARBA" id="ARBA00022692"/>
    </source>
</evidence>
<dbReference type="Pfam" id="PF04191">
    <property type="entry name" value="PEMT"/>
    <property type="match status" value="1"/>
</dbReference>
<dbReference type="OrthoDB" id="9816156at2"/>
<keyword evidence="6" id="KW-0489">Methyltransferase</keyword>
<dbReference type="Gene3D" id="1.20.120.1630">
    <property type="match status" value="1"/>
</dbReference>
<dbReference type="GO" id="GO:0012505">
    <property type="term" value="C:endomembrane system"/>
    <property type="evidence" value="ECO:0007669"/>
    <property type="project" value="UniProtKB-SubCell"/>
</dbReference>
<evidence type="ECO:0000256" key="3">
    <source>
        <dbReference type="ARBA" id="ARBA00022989"/>
    </source>
</evidence>
<accession>A0A371X7T8</accession>
<keyword evidence="4 5" id="KW-0472">Membrane</keyword>
<evidence type="ECO:0000256" key="4">
    <source>
        <dbReference type="ARBA" id="ARBA00023136"/>
    </source>
</evidence>
<evidence type="ECO:0000256" key="1">
    <source>
        <dbReference type="ARBA" id="ARBA00004127"/>
    </source>
</evidence>
<comment type="caution">
    <text evidence="6">The sequence shown here is derived from an EMBL/GenBank/DDBJ whole genome shotgun (WGS) entry which is preliminary data.</text>
</comment>
<dbReference type="AlphaFoldDB" id="A0A371X7T8"/>
<keyword evidence="2 5" id="KW-0812">Transmembrane</keyword>
<organism evidence="6 7">
    <name type="scientific">Fulvimarina endophytica</name>
    <dbReference type="NCBI Taxonomy" id="2293836"/>
    <lineage>
        <taxon>Bacteria</taxon>
        <taxon>Pseudomonadati</taxon>
        <taxon>Pseudomonadota</taxon>
        <taxon>Alphaproteobacteria</taxon>
        <taxon>Hyphomicrobiales</taxon>
        <taxon>Aurantimonadaceae</taxon>
        <taxon>Fulvimarina</taxon>
    </lineage>
</organism>
<name>A0A371X7T8_9HYPH</name>